<evidence type="ECO:0000313" key="3">
    <source>
        <dbReference type="Proteomes" id="UP000011778"/>
    </source>
</evidence>
<feature type="transmembrane region" description="Helical" evidence="1">
    <location>
        <begin position="37"/>
        <end position="53"/>
    </location>
</feature>
<gene>
    <name evidence="2" type="ORF">LEP1GSC150_4600</name>
</gene>
<organism evidence="2 3">
    <name type="scientific">Leptospira interrogans serovar Copenhageni str. LT2050</name>
    <dbReference type="NCBI Taxonomy" id="1001598"/>
    <lineage>
        <taxon>Bacteria</taxon>
        <taxon>Pseudomonadati</taxon>
        <taxon>Spirochaetota</taxon>
        <taxon>Spirochaetia</taxon>
        <taxon>Leptospirales</taxon>
        <taxon>Leptospiraceae</taxon>
        <taxon>Leptospira</taxon>
    </lineage>
</organism>
<keyword evidence="1" id="KW-0812">Transmembrane</keyword>
<reference evidence="2 3" key="1">
    <citation type="submission" date="2013-02" db="EMBL/GenBank/DDBJ databases">
        <authorList>
            <person name="Harkins D.M."/>
            <person name="Durkin A.S."/>
            <person name="Brinkac L.M."/>
            <person name="Haft D.H."/>
            <person name="Selengut J.D."/>
            <person name="Sanka R."/>
            <person name="DePew J."/>
            <person name="Purushe J."/>
            <person name="Tulsiani S.M."/>
            <person name="Graham G.C."/>
            <person name="Burns M.-A."/>
            <person name="Dohnt M.F."/>
            <person name="Smythe L.D."/>
            <person name="McKay D.B."/>
            <person name="Craig S.B."/>
            <person name="Vinetz J.M."/>
            <person name="Sutton G.G."/>
            <person name="Nierman W.C."/>
            <person name="Fouts D.E."/>
        </authorList>
    </citation>
    <scope>NUCLEOTIDE SEQUENCE [LARGE SCALE GENOMIC DNA]</scope>
    <source>
        <strain evidence="2 3">LT2050</strain>
    </source>
</reference>
<protein>
    <submittedName>
        <fullName evidence="2">Uncharacterized protein</fullName>
    </submittedName>
</protein>
<evidence type="ECO:0000256" key="1">
    <source>
        <dbReference type="SAM" id="Phobius"/>
    </source>
</evidence>
<dbReference type="EMBL" id="AFMD02000170">
    <property type="protein sequence ID" value="EMG22823.1"/>
    <property type="molecule type" value="Genomic_DNA"/>
</dbReference>
<comment type="caution">
    <text evidence="2">The sequence shown here is derived from an EMBL/GenBank/DDBJ whole genome shotgun (WGS) entry which is preliminary data.</text>
</comment>
<evidence type="ECO:0000313" key="2">
    <source>
        <dbReference type="EMBL" id="EMG22823.1"/>
    </source>
</evidence>
<dbReference type="Proteomes" id="UP000011778">
    <property type="component" value="Unassembled WGS sequence"/>
</dbReference>
<dbReference type="AlphaFoldDB" id="M3INQ9"/>
<keyword evidence="1" id="KW-1133">Transmembrane helix</keyword>
<accession>M3INQ9</accession>
<sequence>MNTTDLSFLIPDGSIRSTIDTGFGRHRIFFQKNSTTFLYPIFLVELMILFCLTL</sequence>
<proteinExistence type="predicted"/>
<keyword evidence="1" id="KW-0472">Membrane</keyword>
<name>M3INQ9_LEPIT</name>